<dbReference type="Gene3D" id="1.10.510.10">
    <property type="entry name" value="Transferase(Phosphotransferase) domain 1"/>
    <property type="match status" value="1"/>
</dbReference>
<dbReference type="Proteomes" id="UP001056374">
    <property type="component" value="Plasmid unnamed1"/>
</dbReference>
<evidence type="ECO:0000313" key="3">
    <source>
        <dbReference type="EMBL" id="USQ89924.1"/>
    </source>
</evidence>
<geneLocation type="plasmid" evidence="3 4">
    <name>unnamed1</name>
</geneLocation>
<keyword evidence="3" id="KW-0614">Plasmid</keyword>
<dbReference type="InterPro" id="IPR002372">
    <property type="entry name" value="PQQ_rpt_dom"/>
</dbReference>
<keyword evidence="3" id="KW-0808">Transferase</keyword>
<dbReference type="Gene3D" id="3.30.200.20">
    <property type="entry name" value="Phosphorylase Kinase, domain 1"/>
    <property type="match status" value="1"/>
</dbReference>
<dbReference type="SMART" id="SM00220">
    <property type="entry name" value="S_TKc"/>
    <property type="match status" value="1"/>
</dbReference>
<protein>
    <submittedName>
        <fullName evidence="3">Serine/threonine-protein kinase</fullName>
    </submittedName>
</protein>
<dbReference type="InterPro" id="IPR015943">
    <property type="entry name" value="WD40/YVTN_repeat-like_dom_sf"/>
</dbReference>
<dbReference type="SUPFAM" id="SSF50998">
    <property type="entry name" value="Quinoprotein alcohol dehydrogenase-like"/>
    <property type="match status" value="2"/>
</dbReference>
<gene>
    <name evidence="3" type="ORF">NFX46_40070</name>
</gene>
<name>A0ABY4ZLB4_9ACTN</name>
<dbReference type="InterPro" id="IPR018391">
    <property type="entry name" value="PQQ_b-propeller_rpt"/>
</dbReference>
<dbReference type="SMART" id="SM00564">
    <property type="entry name" value="PQQ"/>
    <property type="match status" value="8"/>
</dbReference>
<sequence>MGRVYLGRSASGRAVAVKVVRAELAENAMFRQRFAREVEAARRVTGFFTAAVVDAEPEGSPAWLATAYVPGVSLDEAVHAHGAWPKRSVLALGAGLAEALEAIHAAGLIHRDLKPSNVLIAADGPRVIDFGISVAAEASALTDTGMVVGTCGFMSPEQVTGKAVGPASDVFALGAVLTFAATGAGPFGTGSAHAVNFRAVYEEPDLSGLPPGLEVISRCLAKDPSQRPGVSPLLEELAEGLGEADGRSAATRMLTEARWLPEGIAQSHPALTTTPTNQEQTQVTVQISRQQSAASTSDDADVVTALKSGAKPAEAASGHQAVPLPSARIAPMRRSLRSPVRKAVAVGVVAVIVVAFTAWRLFEGSERGHESSERSPRWTFSTDGAVESSSAVADGTVYVPSMSGNLYAVDAVTAKRRWISRISKKGVSTPAVANGTAYVSSEDGYLHAVDAATGKKRWRFYIGAWGIFGSSPVVAGGSVYVGGGDNMLHAVDAATGRQHWTFEVAGVLGVSTSPAFADGTVYASDGNNLYAVDAVTGKKRWSYKGTFESEFMASPVVTNGTVYVGTSSGMLYAVNATNGKKKWSYLHGDPGGMHSAPTVANGTVYASLAHGWDDDGGLLALDSATGKERWTMDTGGAAYTTPAVVDGTVYVSDDTLHAVDAATGEEQWHLSTEVGPYSSLVAADGTVYVGNDKGKLYAVATKDE</sequence>
<dbReference type="PROSITE" id="PS00108">
    <property type="entry name" value="PROTEIN_KINASE_ST"/>
    <property type="match status" value="1"/>
</dbReference>
<dbReference type="InterPro" id="IPR008271">
    <property type="entry name" value="Ser/Thr_kinase_AS"/>
</dbReference>
<dbReference type="Pfam" id="PF13360">
    <property type="entry name" value="PQQ_2"/>
    <property type="match status" value="1"/>
</dbReference>
<dbReference type="Gene3D" id="2.130.10.10">
    <property type="entry name" value="YVTN repeat-like/Quinoprotein amine dehydrogenase"/>
    <property type="match status" value="2"/>
</dbReference>
<keyword evidence="1" id="KW-0472">Membrane</keyword>
<dbReference type="PROSITE" id="PS50011">
    <property type="entry name" value="PROTEIN_KINASE_DOM"/>
    <property type="match status" value="1"/>
</dbReference>
<keyword evidence="1" id="KW-1133">Transmembrane helix</keyword>
<dbReference type="PANTHER" id="PTHR34512">
    <property type="entry name" value="CELL SURFACE PROTEIN"/>
    <property type="match status" value="1"/>
</dbReference>
<proteinExistence type="predicted"/>
<keyword evidence="1" id="KW-0812">Transmembrane</keyword>
<feature type="transmembrane region" description="Helical" evidence="1">
    <location>
        <begin position="343"/>
        <end position="362"/>
    </location>
</feature>
<dbReference type="InterPro" id="IPR000719">
    <property type="entry name" value="Prot_kinase_dom"/>
</dbReference>
<reference evidence="3" key="1">
    <citation type="submission" date="2022-06" db="EMBL/GenBank/DDBJ databases">
        <title>Complete genome sequence of soil microorganisms Streptomyces sp. Qhu-M197 isolated from Alpine meadows habitats on the Tibetan Plateau.</title>
        <authorList>
            <person name="Zhang B."/>
            <person name="Xiang X."/>
            <person name="Fan J."/>
        </authorList>
    </citation>
    <scope>NUCLEOTIDE SEQUENCE</scope>
    <source>
        <strain evidence="3">Qhu-M197</strain>
        <plasmid evidence="3">unnamed1</plasmid>
    </source>
</reference>
<accession>A0ABY4ZLB4</accession>
<dbReference type="Pfam" id="PF00069">
    <property type="entry name" value="Pkinase"/>
    <property type="match status" value="1"/>
</dbReference>
<keyword evidence="3" id="KW-0418">Kinase</keyword>
<dbReference type="InterPro" id="IPR011009">
    <property type="entry name" value="Kinase-like_dom_sf"/>
</dbReference>
<evidence type="ECO:0000256" key="1">
    <source>
        <dbReference type="SAM" id="Phobius"/>
    </source>
</evidence>
<feature type="domain" description="Protein kinase" evidence="2">
    <location>
        <begin position="1"/>
        <end position="241"/>
    </location>
</feature>
<dbReference type="EMBL" id="CP099469">
    <property type="protein sequence ID" value="USQ89924.1"/>
    <property type="molecule type" value="Genomic_DNA"/>
</dbReference>
<dbReference type="InterPro" id="IPR011047">
    <property type="entry name" value="Quinoprotein_ADH-like_sf"/>
</dbReference>
<dbReference type="CDD" id="cd14014">
    <property type="entry name" value="STKc_PknB_like"/>
    <property type="match status" value="1"/>
</dbReference>
<dbReference type="GO" id="GO:0016301">
    <property type="term" value="F:kinase activity"/>
    <property type="evidence" value="ECO:0007669"/>
    <property type="project" value="UniProtKB-KW"/>
</dbReference>
<evidence type="ECO:0000313" key="4">
    <source>
        <dbReference type="Proteomes" id="UP001056374"/>
    </source>
</evidence>
<keyword evidence="4" id="KW-1185">Reference proteome</keyword>
<organism evidence="3 4">
    <name type="scientific">Streptomyces phaeoluteigriseus</name>
    <dbReference type="NCBI Taxonomy" id="114686"/>
    <lineage>
        <taxon>Bacteria</taxon>
        <taxon>Bacillati</taxon>
        <taxon>Actinomycetota</taxon>
        <taxon>Actinomycetes</taxon>
        <taxon>Kitasatosporales</taxon>
        <taxon>Streptomycetaceae</taxon>
        <taxon>Streptomyces</taxon>
        <taxon>Streptomyces aurantiacus group</taxon>
    </lineage>
</organism>
<dbReference type="PANTHER" id="PTHR34512:SF30">
    <property type="entry name" value="OUTER MEMBRANE PROTEIN ASSEMBLY FACTOR BAMB"/>
    <property type="match status" value="1"/>
</dbReference>
<dbReference type="SUPFAM" id="SSF56112">
    <property type="entry name" value="Protein kinase-like (PK-like)"/>
    <property type="match status" value="1"/>
</dbReference>
<evidence type="ECO:0000259" key="2">
    <source>
        <dbReference type="PROSITE" id="PS50011"/>
    </source>
</evidence>